<dbReference type="GO" id="GO:0009252">
    <property type="term" value="P:peptidoglycan biosynthetic process"/>
    <property type="evidence" value="ECO:0007669"/>
    <property type="project" value="UniProtKB-KW"/>
</dbReference>
<accession>A0A7Z8K211</accession>
<dbReference type="InterPro" id="IPR012338">
    <property type="entry name" value="Beta-lactam/transpept-like"/>
</dbReference>
<dbReference type="EMBL" id="SZYE01000003">
    <property type="protein sequence ID" value="TKR27303.1"/>
    <property type="molecule type" value="Genomic_DNA"/>
</dbReference>
<reference evidence="17 18" key="1">
    <citation type="submission" date="2019-05" db="EMBL/GenBank/DDBJ databases">
        <title>Genome sequence of Cellulomonas hominis strain CS1.</title>
        <authorList>
            <person name="Belmont J."/>
            <person name="Maclea K.S."/>
        </authorList>
    </citation>
    <scope>NUCLEOTIDE SEQUENCE [LARGE SCALE GENOMIC DNA]</scope>
    <source>
        <strain evidence="17 18">CS1</strain>
    </source>
</reference>
<keyword evidence="8" id="KW-0133">Cell shape</keyword>
<dbReference type="InterPro" id="IPR023346">
    <property type="entry name" value="Lysozyme-like_dom_sf"/>
</dbReference>
<evidence type="ECO:0000256" key="2">
    <source>
        <dbReference type="ARBA" id="ARBA00007739"/>
    </source>
</evidence>
<dbReference type="AlphaFoldDB" id="A0A7Z8K211"/>
<keyword evidence="7" id="KW-0378">Hydrolase</keyword>
<evidence type="ECO:0000256" key="7">
    <source>
        <dbReference type="ARBA" id="ARBA00022801"/>
    </source>
</evidence>
<dbReference type="FunFam" id="1.10.3810.10:FF:000001">
    <property type="entry name" value="Penicillin-binding protein 1A"/>
    <property type="match status" value="1"/>
</dbReference>
<feature type="domain" description="PASTA" evidence="16">
    <location>
        <begin position="778"/>
        <end position="844"/>
    </location>
</feature>
<comment type="catalytic activity">
    <reaction evidence="13">
        <text>[GlcNAc-(1-&gt;4)-Mur2Ac(oyl-L-Ala-gamma-D-Glu-L-Lys-D-Ala-D-Ala)](n)-di-trans,octa-cis-undecaprenyl diphosphate + beta-D-GlcNAc-(1-&gt;4)-Mur2Ac(oyl-L-Ala-gamma-D-Glu-L-Lys-D-Ala-D-Ala)-di-trans,octa-cis-undecaprenyl diphosphate = [GlcNAc-(1-&gt;4)-Mur2Ac(oyl-L-Ala-gamma-D-Glu-L-Lys-D-Ala-D-Ala)](n+1)-di-trans,octa-cis-undecaprenyl diphosphate + di-trans,octa-cis-undecaprenyl diphosphate + H(+)</text>
        <dbReference type="Rhea" id="RHEA:23708"/>
        <dbReference type="Rhea" id="RHEA-COMP:9602"/>
        <dbReference type="Rhea" id="RHEA-COMP:9603"/>
        <dbReference type="ChEBI" id="CHEBI:15378"/>
        <dbReference type="ChEBI" id="CHEBI:58405"/>
        <dbReference type="ChEBI" id="CHEBI:60033"/>
        <dbReference type="ChEBI" id="CHEBI:78435"/>
        <dbReference type="EC" id="2.4.99.28"/>
    </reaction>
</comment>
<dbReference type="PANTHER" id="PTHR32282">
    <property type="entry name" value="BINDING PROTEIN TRANSPEPTIDASE, PUTATIVE-RELATED"/>
    <property type="match status" value="1"/>
</dbReference>
<dbReference type="InterPro" id="IPR001460">
    <property type="entry name" value="PCN-bd_Tpept"/>
</dbReference>
<dbReference type="GO" id="GO:0071555">
    <property type="term" value="P:cell wall organization"/>
    <property type="evidence" value="ECO:0007669"/>
    <property type="project" value="UniProtKB-KW"/>
</dbReference>
<dbReference type="GO" id="GO:0009002">
    <property type="term" value="F:serine-type D-Ala-D-Ala carboxypeptidase activity"/>
    <property type="evidence" value="ECO:0007669"/>
    <property type="project" value="UniProtKB-EC"/>
</dbReference>
<evidence type="ECO:0000256" key="1">
    <source>
        <dbReference type="ARBA" id="ARBA00007090"/>
    </source>
</evidence>
<evidence type="ECO:0000256" key="8">
    <source>
        <dbReference type="ARBA" id="ARBA00022960"/>
    </source>
</evidence>
<dbReference type="Gene3D" id="3.30.10.20">
    <property type="match status" value="1"/>
</dbReference>
<feature type="region of interest" description="Disordered" evidence="14">
    <location>
        <begin position="755"/>
        <end position="790"/>
    </location>
</feature>
<dbReference type="GO" id="GO:0030288">
    <property type="term" value="C:outer membrane-bounded periplasmic space"/>
    <property type="evidence" value="ECO:0007669"/>
    <property type="project" value="TreeGrafter"/>
</dbReference>
<dbReference type="Pfam" id="PF03793">
    <property type="entry name" value="PASTA"/>
    <property type="match status" value="1"/>
</dbReference>
<dbReference type="SUPFAM" id="SSF56601">
    <property type="entry name" value="beta-lactamase/transpeptidase-like"/>
    <property type="match status" value="1"/>
</dbReference>
<dbReference type="GO" id="GO:0008955">
    <property type="term" value="F:peptidoglycan glycosyltransferase activity"/>
    <property type="evidence" value="ECO:0007669"/>
    <property type="project" value="UniProtKB-EC"/>
</dbReference>
<keyword evidence="15" id="KW-1133">Transmembrane helix</keyword>
<keyword evidence="5" id="KW-0328">Glycosyltransferase</keyword>
<evidence type="ECO:0000256" key="6">
    <source>
        <dbReference type="ARBA" id="ARBA00022679"/>
    </source>
</evidence>
<feature type="compositionally biased region" description="Low complexity" evidence="14">
    <location>
        <begin position="85"/>
        <end position="99"/>
    </location>
</feature>
<evidence type="ECO:0000259" key="16">
    <source>
        <dbReference type="PROSITE" id="PS51178"/>
    </source>
</evidence>
<feature type="region of interest" description="Disordered" evidence="14">
    <location>
        <begin position="1"/>
        <end position="102"/>
    </location>
</feature>
<evidence type="ECO:0000256" key="12">
    <source>
        <dbReference type="ARBA" id="ARBA00034000"/>
    </source>
</evidence>
<comment type="similarity">
    <text evidence="2">In the N-terminal section; belongs to the glycosyltransferase 51 family.</text>
</comment>
<dbReference type="GO" id="GO:0006508">
    <property type="term" value="P:proteolysis"/>
    <property type="evidence" value="ECO:0007669"/>
    <property type="project" value="UniProtKB-KW"/>
</dbReference>
<dbReference type="Pfam" id="PF00905">
    <property type="entry name" value="Transpeptidase"/>
    <property type="match status" value="1"/>
</dbReference>
<dbReference type="OrthoDB" id="9766909at2"/>
<evidence type="ECO:0000256" key="14">
    <source>
        <dbReference type="SAM" id="MobiDB-lite"/>
    </source>
</evidence>
<feature type="compositionally biased region" description="Low complexity" evidence="14">
    <location>
        <begin position="756"/>
        <end position="785"/>
    </location>
</feature>
<evidence type="ECO:0000256" key="3">
    <source>
        <dbReference type="ARBA" id="ARBA00022645"/>
    </source>
</evidence>
<keyword evidence="10" id="KW-0511">Multifunctional enzyme</keyword>
<keyword evidence="6" id="KW-0808">Transferase</keyword>
<dbReference type="InterPro" id="IPR005543">
    <property type="entry name" value="PASTA_dom"/>
</dbReference>
<dbReference type="GO" id="GO:0008360">
    <property type="term" value="P:regulation of cell shape"/>
    <property type="evidence" value="ECO:0007669"/>
    <property type="project" value="UniProtKB-KW"/>
</dbReference>
<keyword evidence="3" id="KW-0121">Carboxypeptidase</keyword>
<proteinExistence type="inferred from homology"/>
<evidence type="ECO:0000313" key="17">
    <source>
        <dbReference type="EMBL" id="TKR27303.1"/>
    </source>
</evidence>
<evidence type="ECO:0000256" key="5">
    <source>
        <dbReference type="ARBA" id="ARBA00022676"/>
    </source>
</evidence>
<dbReference type="SMART" id="SM00740">
    <property type="entry name" value="PASTA"/>
    <property type="match status" value="1"/>
</dbReference>
<keyword evidence="15" id="KW-0812">Transmembrane</keyword>
<protein>
    <submittedName>
        <fullName evidence="17">PASTA domain-containing protein</fullName>
    </submittedName>
</protein>
<evidence type="ECO:0000313" key="18">
    <source>
        <dbReference type="Proteomes" id="UP000308121"/>
    </source>
</evidence>
<feature type="compositionally biased region" description="Low complexity" evidence="14">
    <location>
        <begin position="42"/>
        <end position="64"/>
    </location>
</feature>
<feature type="compositionally biased region" description="Basic and acidic residues" evidence="14">
    <location>
        <begin position="14"/>
        <end position="27"/>
    </location>
</feature>
<name>A0A7Z8K211_9CELL</name>
<dbReference type="CDD" id="cd06577">
    <property type="entry name" value="PASTA_pknB"/>
    <property type="match status" value="1"/>
</dbReference>
<keyword evidence="15" id="KW-0472">Membrane</keyword>
<dbReference type="Pfam" id="PF00912">
    <property type="entry name" value="Transgly"/>
    <property type="match status" value="1"/>
</dbReference>
<feature type="compositionally biased region" description="Low complexity" evidence="14">
    <location>
        <begin position="854"/>
        <end position="882"/>
    </location>
</feature>
<dbReference type="InterPro" id="IPR001264">
    <property type="entry name" value="Glyco_trans_51"/>
</dbReference>
<feature type="region of interest" description="Disordered" evidence="14">
    <location>
        <begin position="820"/>
        <end position="882"/>
    </location>
</feature>
<dbReference type="PROSITE" id="PS51178">
    <property type="entry name" value="PASTA"/>
    <property type="match status" value="1"/>
</dbReference>
<feature type="transmembrane region" description="Helical" evidence="15">
    <location>
        <begin position="122"/>
        <end position="146"/>
    </location>
</feature>
<comment type="caution">
    <text evidence="17">The sequence shown here is derived from an EMBL/GenBank/DDBJ whole genome shotgun (WGS) entry which is preliminary data.</text>
</comment>
<keyword evidence="4" id="KW-0645">Protease</keyword>
<evidence type="ECO:0000256" key="9">
    <source>
        <dbReference type="ARBA" id="ARBA00022984"/>
    </source>
</evidence>
<keyword evidence="11" id="KW-0961">Cell wall biogenesis/degradation</keyword>
<evidence type="ECO:0000256" key="10">
    <source>
        <dbReference type="ARBA" id="ARBA00023268"/>
    </source>
</evidence>
<organism evidence="17 18">
    <name type="scientific">Cellulomonas hominis</name>
    <dbReference type="NCBI Taxonomy" id="156981"/>
    <lineage>
        <taxon>Bacteria</taxon>
        <taxon>Bacillati</taxon>
        <taxon>Actinomycetota</taxon>
        <taxon>Actinomycetes</taxon>
        <taxon>Micrococcales</taxon>
        <taxon>Cellulomonadaceae</taxon>
        <taxon>Cellulomonas</taxon>
    </lineage>
</organism>
<gene>
    <name evidence="17" type="ORF">FA014_00970</name>
</gene>
<sequence length="882" mass="92723">MADRPGGGSRPRSRARDRCGCQDDQRAGKPGGGPRGDRVKVAGRGRPSAGAARPLAHTDPGPDGSLPPAPPSSPQEGSAVAGSNRRSTGTPARGTAAPGGRRRIIDYPRRGYRGLHRWLPSWRFVVGAVTGFVFLCLGLAVAAYALTDVPAPDEFAEEQASTVYFADGTTEIGTYPGPNRTLVDYETLPAHVGEAVVSSEDRTFFENSGVSITGMARAFWNNVRGGATQGGSTLTQQYVERYYVGETTVSYVGKAKEALLAIKIAQSETKEQILGRYLNTIYFGRGAYGIEAAAQAYFGKPAAELSVSEAALLSGIIPSPGNWDPAVSPDKAEQRWNGVLDGMVRDGYLTQADRDAQTFPATVEYTQSDRLGGTNGYLLNYVKQELVATGTITEDMLERRGLKITTTIEPQVQQDAVDSVIKLLDQDDDMYEHANGEIPSPNLKVGVVSIDPATGGIVSMYGGRDFLTDQINRATRGTQQAGSTFKPFTLIAGLENGVPLTKSYPGYSPQEFGDWKVNNFGFEDFGTIDLVKATEQSVNTVYAQLNLEVGPEKTAEVAQRAGVKSPVNSERSNVLGTDAVTTLDMASAYATIAAQGVYHKPFMVAQATYPDGDVAYSGQTQPVQQFEADVMADTTYAMTQVVEKGSGRAYVSPLDRPIAGKTGTSNDNKSAWFVGFTPQIATAVSLSQVGDNGSDPVTITPWGEDASGRSLTVNDRGITGATWPAAVWADYMGKVFQVEKYAPVVDFPARANVNRASAPTSTPTTQAPVETQAPEPEEPTTVAVPSGLTGQLSGDAQAALQNAGLVPSVAEEFNAAAPGTVLGASPGEGSQVAPGSTVTLRVSKGPQPQPQPTQQPTQGAGQAGNNGQAGNSQANPAPGAGG</sequence>
<dbReference type="InterPro" id="IPR050396">
    <property type="entry name" value="Glycosyltr_51/Transpeptidase"/>
</dbReference>
<dbReference type="PANTHER" id="PTHR32282:SF34">
    <property type="entry name" value="PENICILLIN-BINDING PROTEIN 1A"/>
    <property type="match status" value="1"/>
</dbReference>
<evidence type="ECO:0000256" key="11">
    <source>
        <dbReference type="ARBA" id="ARBA00023316"/>
    </source>
</evidence>
<comment type="similarity">
    <text evidence="1">In the C-terminal section; belongs to the transpeptidase family.</text>
</comment>
<dbReference type="SUPFAM" id="SSF53955">
    <property type="entry name" value="Lysozyme-like"/>
    <property type="match status" value="1"/>
</dbReference>
<dbReference type="Gene3D" id="3.40.710.10">
    <property type="entry name" value="DD-peptidase/beta-lactamase superfamily"/>
    <property type="match status" value="1"/>
</dbReference>
<dbReference type="GO" id="GO:0008658">
    <property type="term" value="F:penicillin binding"/>
    <property type="evidence" value="ECO:0007669"/>
    <property type="project" value="InterPro"/>
</dbReference>
<dbReference type="InterPro" id="IPR036950">
    <property type="entry name" value="PBP_transglycosylase"/>
</dbReference>
<evidence type="ECO:0000256" key="15">
    <source>
        <dbReference type="SAM" id="Phobius"/>
    </source>
</evidence>
<keyword evidence="9" id="KW-0573">Peptidoglycan synthesis</keyword>
<evidence type="ECO:0000256" key="4">
    <source>
        <dbReference type="ARBA" id="ARBA00022670"/>
    </source>
</evidence>
<comment type="catalytic activity">
    <reaction evidence="12">
        <text>Preferential cleavage: (Ac)2-L-Lys-D-Ala-|-D-Ala. Also transpeptidation of peptidyl-alanyl moieties that are N-acyl substituents of D-alanine.</text>
        <dbReference type="EC" id="3.4.16.4"/>
    </reaction>
</comment>
<dbReference type="Proteomes" id="UP000308121">
    <property type="component" value="Unassembled WGS sequence"/>
</dbReference>
<dbReference type="Gene3D" id="1.10.3810.10">
    <property type="entry name" value="Biosynthetic peptidoglycan transglycosylase-like"/>
    <property type="match status" value="1"/>
</dbReference>
<evidence type="ECO:0000256" key="13">
    <source>
        <dbReference type="ARBA" id="ARBA00049902"/>
    </source>
</evidence>